<comment type="cofactor">
    <cofactor evidence="3">
        <name>Zn(2+)</name>
        <dbReference type="ChEBI" id="CHEBI:29105"/>
    </cofactor>
</comment>
<accession>I3E9X8</accession>
<keyword evidence="19" id="KW-0472">Membrane</keyword>
<keyword evidence="19" id="KW-1133">Transmembrane helix</keyword>
<dbReference type="PANTHER" id="PTHR43622:SF7">
    <property type="entry name" value="3-DEHYDROQUINATE SYNTHASE, CHLOROPLASTIC"/>
    <property type="match status" value="1"/>
</dbReference>
<feature type="binding site" evidence="18">
    <location>
        <begin position="105"/>
        <end position="109"/>
    </location>
    <ligand>
        <name>NAD(+)</name>
        <dbReference type="ChEBI" id="CHEBI:57540"/>
    </ligand>
</feature>
<reference evidence="22 23" key="1">
    <citation type="journal article" date="2015" name="BMC Genomics">
        <title>Transcriptome analysis of thermophilic methylotrophic Bacillus methanolicus MGA3 using RNA-sequencing provides detailed insights into its previously uncharted transcriptional landscape.</title>
        <authorList>
            <person name="Irla M."/>
            <person name="Neshat A."/>
            <person name="Brautaset T."/>
            <person name="Ruckert C."/>
            <person name="Kalinowski J."/>
            <person name="Wendisch V.F."/>
        </authorList>
    </citation>
    <scope>NUCLEOTIDE SEQUENCE [LARGE SCALE GENOMIC DNA]</scope>
    <source>
        <strain evidence="23">MGA3 / ATCC 53907</strain>
    </source>
</reference>
<dbReference type="EMBL" id="CP007739">
    <property type="protein sequence ID" value="AIE60544.1"/>
    <property type="molecule type" value="Genomic_DNA"/>
</dbReference>
<evidence type="ECO:0000256" key="1">
    <source>
        <dbReference type="ARBA" id="ARBA00001393"/>
    </source>
</evidence>
<evidence type="ECO:0000256" key="4">
    <source>
        <dbReference type="ARBA" id="ARBA00004496"/>
    </source>
</evidence>
<evidence type="ECO:0000256" key="5">
    <source>
        <dbReference type="ARBA" id="ARBA00004661"/>
    </source>
</evidence>
<dbReference type="InterPro" id="IPR030960">
    <property type="entry name" value="DHQS/DOIS_N"/>
</dbReference>
<evidence type="ECO:0000256" key="6">
    <source>
        <dbReference type="ARBA" id="ARBA00005412"/>
    </source>
</evidence>
<dbReference type="InterPro" id="IPR050071">
    <property type="entry name" value="Dehydroquinate_synthase"/>
</dbReference>
<dbReference type="Pfam" id="PF24621">
    <property type="entry name" value="DHQS_C"/>
    <property type="match status" value="1"/>
</dbReference>
<dbReference type="Pfam" id="PF01761">
    <property type="entry name" value="DHQ_synthase"/>
    <property type="match status" value="1"/>
</dbReference>
<comment type="pathway">
    <text evidence="5 18">Metabolic intermediate biosynthesis; chorismate biosynthesis; chorismate from D-erythrose 4-phosphate and phosphoenolpyruvate: step 2/7.</text>
</comment>
<dbReference type="GO" id="GO:0000166">
    <property type="term" value="F:nucleotide binding"/>
    <property type="evidence" value="ECO:0007669"/>
    <property type="project" value="UniProtKB-KW"/>
</dbReference>
<evidence type="ECO:0000256" key="2">
    <source>
        <dbReference type="ARBA" id="ARBA00001911"/>
    </source>
</evidence>
<comment type="subcellular location">
    <subcellularLocation>
        <location evidence="4 18">Cytoplasm</location>
    </subcellularLocation>
</comment>
<organism evidence="22 23">
    <name type="scientific">Bacillus methanolicus (strain MGA3 / ATCC 53907)</name>
    <dbReference type="NCBI Taxonomy" id="796606"/>
    <lineage>
        <taxon>Bacteria</taxon>
        <taxon>Bacillati</taxon>
        <taxon>Bacillota</taxon>
        <taxon>Bacilli</taxon>
        <taxon>Bacillales</taxon>
        <taxon>Bacillaceae</taxon>
        <taxon>Bacillus</taxon>
    </lineage>
</organism>
<dbReference type="InterPro" id="IPR016037">
    <property type="entry name" value="DHQ_synth_AroB"/>
</dbReference>
<feature type="binding site" evidence="18">
    <location>
        <begin position="129"/>
        <end position="130"/>
    </location>
    <ligand>
        <name>NAD(+)</name>
        <dbReference type="ChEBI" id="CHEBI:57540"/>
    </ligand>
</feature>
<dbReference type="GO" id="GO:0009073">
    <property type="term" value="P:aromatic amino acid family biosynthetic process"/>
    <property type="evidence" value="ECO:0007669"/>
    <property type="project" value="UniProtKB-KW"/>
</dbReference>
<evidence type="ECO:0000256" key="12">
    <source>
        <dbReference type="ARBA" id="ARBA00022741"/>
    </source>
</evidence>
<dbReference type="FunFam" id="3.40.50.1970:FF:000007">
    <property type="entry name" value="Pentafunctional AROM polypeptide"/>
    <property type="match status" value="1"/>
</dbReference>
<dbReference type="GO" id="GO:0009423">
    <property type="term" value="P:chorismate biosynthetic process"/>
    <property type="evidence" value="ECO:0007669"/>
    <property type="project" value="UniProtKB-UniRule"/>
</dbReference>
<keyword evidence="16 18" id="KW-0456">Lyase</keyword>
<keyword evidence="9 18" id="KW-0963">Cytoplasm</keyword>
<evidence type="ECO:0000256" key="17">
    <source>
        <dbReference type="ARBA" id="ARBA00023285"/>
    </source>
</evidence>
<dbReference type="GO" id="GO:0005737">
    <property type="term" value="C:cytoplasm"/>
    <property type="evidence" value="ECO:0007669"/>
    <property type="project" value="UniProtKB-SubCell"/>
</dbReference>
<evidence type="ECO:0000256" key="10">
    <source>
        <dbReference type="ARBA" id="ARBA00022605"/>
    </source>
</evidence>
<feature type="binding site" evidence="18">
    <location>
        <begin position="168"/>
        <end position="171"/>
    </location>
    <ligand>
        <name>NAD(+)</name>
        <dbReference type="ChEBI" id="CHEBI:57540"/>
    </ligand>
</feature>
<feature type="binding site" evidence="18">
    <location>
        <position position="183"/>
    </location>
    <ligand>
        <name>Zn(2+)</name>
        <dbReference type="ChEBI" id="CHEBI:29105"/>
    </ligand>
</feature>
<keyword evidence="17 18" id="KW-0170">Cobalt</keyword>
<keyword evidence="12 18" id="KW-0547">Nucleotide-binding</keyword>
<evidence type="ECO:0000256" key="3">
    <source>
        <dbReference type="ARBA" id="ARBA00001947"/>
    </source>
</evidence>
<dbReference type="EC" id="4.2.3.4" evidence="7 18"/>
<keyword evidence="19" id="KW-0812">Transmembrane</keyword>
<feature type="binding site" evidence="18">
    <location>
        <position position="263"/>
    </location>
    <ligand>
        <name>Zn(2+)</name>
        <dbReference type="ChEBI" id="CHEBI:29105"/>
    </ligand>
</feature>
<feature type="transmembrane region" description="Helical" evidence="19">
    <location>
        <begin position="98"/>
        <end position="119"/>
    </location>
</feature>
<keyword evidence="15 18" id="KW-0057">Aromatic amino acid biosynthesis</keyword>
<dbReference type="UniPathway" id="UPA00053">
    <property type="reaction ID" value="UER00085"/>
</dbReference>
<comment type="catalytic activity">
    <reaction evidence="1 18">
        <text>7-phospho-2-dehydro-3-deoxy-D-arabino-heptonate = 3-dehydroquinate + phosphate</text>
        <dbReference type="Rhea" id="RHEA:21968"/>
        <dbReference type="ChEBI" id="CHEBI:32364"/>
        <dbReference type="ChEBI" id="CHEBI:43474"/>
        <dbReference type="ChEBI" id="CHEBI:58394"/>
        <dbReference type="EC" id="4.2.3.4"/>
    </reaction>
</comment>
<dbReference type="Gene3D" id="3.40.50.1970">
    <property type="match status" value="1"/>
</dbReference>
<dbReference type="InterPro" id="IPR056179">
    <property type="entry name" value="DHQS_C"/>
</dbReference>
<comment type="caution">
    <text evidence="18">Lacks conserved residue(s) required for the propagation of feature annotation.</text>
</comment>
<dbReference type="STRING" id="796606.BMMGA3_10740"/>
<evidence type="ECO:0000259" key="21">
    <source>
        <dbReference type="Pfam" id="PF24621"/>
    </source>
</evidence>
<dbReference type="PANTHER" id="PTHR43622">
    <property type="entry name" value="3-DEHYDROQUINATE SYNTHASE"/>
    <property type="match status" value="1"/>
</dbReference>
<evidence type="ECO:0000313" key="23">
    <source>
        <dbReference type="Proteomes" id="UP000027602"/>
    </source>
</evidence>
<comment type="cofactor">
    <cofactor evidence="2 18">
        <name>NAD(+)</name>
        <dbReference type="ChEBI" id="CHEBI:57540"/>
    </cofactor>
</comment>
<dbReference type="SUPFAM" id="SSF56796">
    <property type="entry name" value="Dehydroquinate synthase-like"/>
    <property type="match status" value="1"/>
</dbReference>
<keyword evidence="10 18" id="KW-0028">Amino-acid biosynthesis</keyword>
<evidence type="ECO:0000313" key="22">
    <source>
        <dbReference type="EMBL" id="AIE60544.1"/>
    </source>
</evidence>
<dbReference type="Proteomes" id="UP000027602">
    <property type="component" value="Chromosome"/>
</dbReference>
<dbReference type="PIRSF" id="PIRSF001455">
    <property type="entry name" value="DHQ_synth"/>
    <property type="match status" value="1"/>
</dbReference>
<evidence type="ECO:0000256" key="9">
    <source>
        <dbReference type="ARBA" id="ARBA00022490"/>
    </source>
</evidence>
<feature type="binding site" evidence="18">
    <location>
        <position position="246"/>
    </location>
    <ligand>
        <name>Zn(2+)</name>
        <dbReference type="ChEBI" id="CHEBI:29105"/>
    </ligand>
</feature>
<gene>
    <name evidence="22" type="primary">aroB2</name>
    <name evidence="18" type="synonym">aroB</name>
    <name evidence="22" type="ORF">BMMGA3_10740</name>
</gene>
<name>I3E9X8_BACMM</name>
<keyword evidence="14 18" id="KW-0520">NAD</keyword>
<comment type="similarity">
    <text evidence="6 18">Belongs to the sugar phosphate cyclases superfamily. Dehydroquinate synthase family.</text>
</comment>
<dbReference type="OrthoDB" id="9806583at2"/>
<dbReference type="eggNOG" id="COG0337">
    <property type="taxonomic scope" value="Bacteria"/>
</dbReference>
<dbReference type="GO" id="GO:0046872">
    <property type="term" value="F:metal ion binding"/>
    <property type="evidence" value="ECO:0007669"/>
    <property type="project" value="UniProtKB-KW"/>
</dbReference>
<proteinExistence type="inferred from homology"/>
<evidence type="ECO:0000256" key="16">
    <source>
        <dbReference type="ARBA" id="ARBA00023239"/>
    </source>
</evidence>
<evidence type="ECO:0000256" key="11">
    <source>
        <dbReference type="ARBA" id="ARBA00022723"/>
    </source>
</evidence>
<evidence type="ECO:0000256" key="18">
    <source>
        <dbReference type="HAMAP-Rule" id="MF_00110"/>
    </source>
</evidence>
<dbReference type="CDD" id="cd08195">
    <property type="entry name" value="DHQS"/>
    <property type="match status" value="1"/>
</dbReference>
<dbReference type="RefSeq" id="WP_004435281.1">
    <property type="nucleotide sequence ID" value="NZ_ADWW01000002.1"/>
</dbReference>
<dbReference type="HOGENOM" id="CLU_001201_0_2_9"/>
<dbReference type="Gene3D" id="1.20.1090.10">
    <property type="entry name" value="Dehydroquinate synthase-like - alpha domain"/>
    <property type="match status" value="1"/>
</dbReference>
<evidence type="ECO:0000256" key="8">
    <source>
        <dbReference type="ARBA" id="ARBA00017684"/>
    </source>
</evidence>
<feature type="binding site" evidence="18">
    <location>
        <position position="150"/>
    </location>
    <ligand>
        <name>NAD(+)</name>
        <dbReference type="ChEBI" id="CHEBI:57540"/>
    </ligand>
</feature>
<evidence type="ECO:0000259" key="20">
    <source>
        <dbReference type="Pfam" id="PF01761"/>
    </source>
</evidence>
<evidence type="ECO:0000256" key="14">
    <source>
        <dbReference type="ARBA" id="ARBA00023027"/>
    </source>
</evidence>
<dbReference type="AlphaFoldDB" id="I3E9X8"/>
<dbReference type="KEGG" id="bmet:BMMGA3_10740"/>
<dbReference type="InterPro" id="IPR030963">
    <property type="entry name" value="DHQ_synth_fam"/>
</dbReference>
<comment type="cofactor">
    <cofactor evidence="18">
        <name>Co(2+)</name>
        <dbReference type="ChEBI" id="CHEBI:48828"/>
    </cofactor>
    <cofactor evidence="18">
        <name>Zn(2+)</name>
        <dbReference type="ChEBI" id="CHEBI:29105"/>
    </cofactor>
    <text evidence="18">Binds 1 divalent metal cation per subunit. Can use either Co(2+) or Zn(2+).</text>
</comment>
<keyword evidence="23" id="KW-1185">Reference proteome</keyword>
<evidence type="ECO:0000256" key="19">
    <source>
        <dbReference type="SAM" id="Phobius"/>
    </source>
</evidence>
<keyword evidence="11 18" id="KW-0479">Metal-binding</keyword>
<feature type="binding site" evidence="18">
    <location>
        <position position="141"/>
    </location>
    <ligand>
        <name>NAD(+)</name>
        <dbReference type="ChEBI" id="CHEBI:57540"/>
    </ligand>
</feature>
<dbReference type="HAMAP" id="MF_00110">
    <property type="entry name" value="DHQ_synthase"/>
    <property type="match status" value="1"/>
</dbReference>
<feature type="domain" description="3-dehydroquinate synthase N-terminal" evidence="20">
    <location>
        <begin position="67"/>
        <end position="177"/>
    </location>
</feature>
<evidence type="ECO:0000256" key="13">
    <source>
        <dbReference type="ARBA" id="ARBA00022833"/>
    </source>
</evidence>
<keyword evidence="13 18" id="KW-0862">Zinc</keyword>
<comment type="function">
    <text evidence="18">Catalyzes the conversion of 3-deoxy-D-arabino-heptulosonate 7-phosphate (DAHP) to dehydroquinate (DHQ).</text>
</comment>
<protein>
    <recommendedName>
        <fullName evidence="8 18">3-dehydroquinate synthase</fullName>
        <shortName evidence="18">DHQS</shortName>
        <ecNumber evidence="7 18">4.2.3.4</ecNumber>
    </recommendedName>
</protein>
<evidence type="ECO:0000256" key="15">
    <source>
        <dbReference type="ARBA" id="ARBA00023141"/>
    </source>
</evidence>
<feature type="domain" description="3-dehydroquinate synthase C-terminal" evidence="21">
    <location>
        <begin position="180"/>
        <end position="323"/>
    </location>
</feature>
<dbReference type="GO" id="GO:0003856">
    <property type="term" value="F:3-dehydroquinate synthase activity"/>
    <property type="evidence" value="ECO:0007669"/>
    <property type="project" value="UniProtKB-UniRule"/>
</dbReference>
<evidence type="ECO:0000256" key="7">
    <source>
        <dbReference type="ARBA" id="ARBA00013031"/>
    </source>
</evidence>
<sequence>METIWIRTTSRRYPVFVGQNVMETLPAFIHDQFSNITSLLIITDETVGGLFLPRLTSLLAEFHPEAYIVPAGEKAKTFDVYYNCLTFALEKKLDRKSLIIAFGGGAVGDLAGFVAATFMRGIPFIQVPTTILAHDSAVGGKVAINHPLGKNMIGAFFQPEAVFYDIEFLETLPPAEKRSGFAEVIKHGLIKDRDLFEWLQSNIKSLENLSNDDLQFMLARGIQVKESIVSKDEKETGIRAFLNLGHTLGHAIEAEMGYGKITHGEAVLIGICFALELSEREFGFSYKKEEFLQWIRALGYKTDVPNHLSSENLVNRMKMDKKTVGQKIRFVLLEQVGRPVLKELEDERLLAHLEHFRSGGGM</sequence>
<dbReference type="GO" id="GO:0008652">
    <property type="term" value="P:amino acid biosynthetic process"/>
    <property type="evidence" value="ECO:0007669"/>
    <property type="project" value="UniProtKB-KW"/>
</dbReference>
<dbReference type="NCBIfam" id="TIGR01357">
    <property type="entry name" value="aroB"/>
    <property type="match status" value="1"/>
</dbReference>